<dbReference type="GO" id="GO:0005524">
    <property type="term" value="F:ATP binding"/>
    <property type="evidence" value="ECO:0007669"/>
    <property type="project" value="UniProtKB-KW"/>
</dbReference>
<evidence type="ECO:0000259" key="11">
    <source>
        <dbReference type="PROSITE" id="PS50893"/>
    </source>
</evidence>
<dbReference type="Gene3D" id="1.20.1560.10">
    <property type="entry name" value="ABC transporter type 1, transmembrane domain"/>
    <property type="match status" value="1"/>
</dbReference>
<accession>A0AB34IR07</accession>
<keyword evidence="14" id="KW-1185">Reference proteome</keyword>
<dbReference type="Pfam" id="PF06472">
    <property type="entry name" value="ABC_membrane_2"/>
    <property type="match status" value="1"/>
</dbReference>
<evidence type="ECO:0000256" key="2">
    <source>
        <dbReference type="ARBA" id="ARBA00022448"/>
    </source>
</evidence>
<dbReference type="InterPro" id="IPR011527">
    <property type="entry name" value="ABC1_TM_dom"/>
</dbReference>
<dbReference type="Pfam" id="PF00005">
    <property type="entry name" value="ABC_tran"/>
    <property type="match status" value="1"/>
</dbReference>
<proteinExistence type="inferred from homology"/>
<dbReference type="InterPro" id="IPR050835">
    <property type="entry name" value="ABC_transporter_sub-D"/>
</dbReference>
<name>A0AB34IR07_PRYPA</name>
<dbReference type="SUPFAM" id="SSF90123">
    <property type="entry name" value="ABC transporter transmembrane region"/>
    <property type="match status" value="1"/>
</dbReference>
<dbReference type="InterPro" id="IPR027417">
    <property type="entry name" value="P-loop_NTPase"/>
</dbReference>
<sequence length="708" mass="78084">MRVYLLCLALASALALAPPRGWPPPHASRHLSHSPAPLRAAPHPPRARALALAERPEEKDSLQARVRLFWRLAVPYFEEAEGAKLNFGLMLLLVLVKSSISVIFSYVGRDFYSALSAKDQALFLEKTVTYAVGLAVATPLTVLYKFQRQRLALNWREWMTTELARQYYADQAYYKIEMDRDVDNPDQRITEDVAAFTQVSLDFFITLMTAAIDLVSFSGILYSIYPQLFYAIFAYAGFGSFTTVQLGKALVGQNAEQLLREANLRYSLVRLRENAESIAFYQGEAQEEGEVSARLGQAVENKRAILGTQRNLEFFTVGYSYLIQILPVLVVSPLYFAGAVELGVITQSTGAFNHVLNDLSIIVNQFEGISSFSAGLGRLSTFVERMESYQRGESRATFRLAAGPADRAARRSLWETIRYGQRGAPPAPPAANRSAWSFVRYGQRGAPPPAAPTPPARAGDAAAASSRIRNIEAEVAEGGAVIEVHDLTLFTPDGTRQLFANVSLSVQRGEHLLVMGNSGTGKSSMLRAVGGLWDRGTGEIIRPPTAKTMFLPQRPYCTLGSLRQQLVYPRTVAEWRQSNTDEPLLSALRTVQLGRLTGQLDATRDWGDELSLGEQQRLAFARVLVNKPALAILDEATSALDLNNEAVMYGAIARLPGITFVSVGHRPSLLRFHKTKLRMFGMERSPSFDIEQINNATVTAQLEASLAA</sequence>
<keyword evidence="7 9" id="KW-0472">Membrane</keyword>
<keyword evidence="3 9" id="KW-0812">Transmembrane</keyword>
<dbReference type="InterPro" id="IPR017871">
    <property type="entry name" value="ABC_transporter-like_CS"/>
</dbReference>
<protein>
    <recommendedName>
        <fullName evidence="15">ATP-dependent transporter ycf16</fullName>
    </recommendedName>
</protein>
<evidence type="ECO:0000256" key="8">
    <source>
        <dbReference type="SAM" id="MobiDB-lite"/>
    </source>
</evidence>
<dbReference type="AlphaFoldDB" id="A0AB34IR07"/>
<dbReference type="GO" id="GO:0016020">
    <property type="term" value="C:membrane"/>
    <property type="evidence" value="ECO:0007669"/>
    <property type="project" value="InterPro"/>
</dbReference>
<dbReference type="InterPro" id="IPR003439">
    <property type="entry name" value="ABC_transporter-like_ATP-bd"/>
</dbReference>
<evidence type="ECO:0000256" key="1">
    <source>
        <dbReference type="ARBA" id="ARBA00008575"/>
    </source>
</evidence>
<dbReference type="SUPFAM" id="SSF52540">
    <property type="entry name" value="P-loop containing nucleoside triphosphate hydrolases"/>
    <property type="match status" value="1"/>
</dbReference>
<keyword evidence="6 9" id="KW-1133">Transmembrane helix</keyword>
<dbReference type="InterPro" id="IPR036640">
    <property type="entry name" value="ABC1_TM_sf"/>
</dbReference>
<evidence type="ECO:0000313" key="13">
    <source>
        <dbReference type="EMBL" id="KAL1504495.1"/>
    </source>
</evidence>
<dbReference type="SMART" id="SM00382">
    <property type="entry name" value="AAA"/>
    <property type="match status" value="1"/>
</dbReference>
<feature type="transmembrane region" description="Helical" evidence="9">
    <location>
        <begin position="87"/>
        <end position="107"/>
    </location>
</feature>
<evidence type="ECO:0000256" key="5">
    <source>
        <dbReference type="ARBA" id="ARBA00022840"/>
    </source>
</evidence>
<comment type="similarity">
    <text evidence="1">Belongs to the ABC transporter superfamily. ABCD family. Peroxisomal fatty acyl CoA transporter (TC 3.A.1.203) subfamily.</text>
</comment>
<evidence type="ECO:0000256" key="3">
    <source>
        <dbReference type="ARBA" id="ARBA00022692"/>
    </source>
</evidence>
<evidence type="ECO:0000313" key="14">
    <source>
        <dbReference type="Proteomes" id="UP001515480"/>
    </source>
</evidence>
<gene>
    <name evidence="13" type="ORF">AB1Y20_010900</name>
</gene>
<feature type="region of interest" description="Disordered" evidence="8">
    <location>
        <begin position="443"/>
        <end position="464"/>
    </location>
</feature>
<dbReference type="InterPro" id="IPR003593">
    <property type="entry name" value="AAA+_ATPase"/>
</dbReference>
<dbReference type="GO" id="GO:0016887">
    <property type="term" value="F:ATP hydrolysis activity"/>
    <property type="evidence" value="ECO:0007669"/>
    <property type="project" value="InterPro"/>
</dbReference>
<reference evidence="13 14" key="1">
    <citation type="journal article" date="2024" name="Science">
        <title>Giant polyketide synthase enzymes in the biosynthesis of giant marine polyether toxins.</title>
        <authorList>
            <person name="Fallon T.R."/>
            <person name="Shende V.V."/>
            <person name="Wierzbicki I.H."/>
            <person name="Pendleton A.L."/>
            <person name="Watervoot N.F."/>
            <person name="Auber R.P."/>
            <person name="Gonzalez D.J."/>
            <person name="Wisecaver J.H."/>
            <person name="Moore B.S."/>
        </authorList>
    </citation>
    <scope>NUCLEOTIDE SEQUENCE [LARGE SCALE GENOMIC DNA]</scope>
    <source>
        <strain evidence="13 14">12B1</strain>
    </source>
</reference>
<evidence type="ECO:0000256" key="6">
    <source>
        <dbReference type="ARBA" id="ARBA00022989"/>
    </source>
</evidence>
<dbReference type="PROSITE" id="PS00211">
    <property type="entry name" value="ABC_TRANSPORTER_1"/>
    <property type="match status" value="1"/>
</dbReference>
<keyword evidence="10" id="KW-0732">Signal</keyword>
<dbReference type="PANTHER" id="PTHR11384:SF59">
    <property type="entry name" value="LYSOSOMAL COBALAMIN TRANSPORTER ABCD4"/>
    <property type="match status" value="1"/>
</dbReference>
<evidence type="ECO:0000256" key="7">
    <source>
        <dbReference type="ARBA" id="ARBA00023136"/>
    </source>
</evidence>
<feature type="domain" description="ABC transporter" evidence="11">
    <location>
        <begin position="482"/>
        <end position="706"/>
    </location>
</feature>
<feature type="transmembrane region" description="Helical" evidence="9">
    <location>
        <begin position="203"/>
        <end position="225"/>
    </location>
</feature>
<evidence type="ECO:0000256" key="10">
    <source>
        <dbReference type="SAM" id="SignalP"/>
    </source>
</evidence>
<feature type="domain" description="ABC transmembrane type-1" evidence="12">
    <location>
        <begin position="89"/>
        <end position="371"/>
    </location>
</feature>
<evidence type="ECO:0000259" key="12">
    <source>
        <dbReference type="PROSITE" id="PS50929"/>
    </source>
</evidence>
<feature type="transmembrane region" description="Helical" evidence="9">
    <location>
        <begin position="128"/>
        <end position="146"/>
    </location>
</feature>
<feature type="transmembrane region" description="Helical" evidence="9">
    <location>
        <begin position="312"/>
        <end position="336"/>
    </location>
</feature>
<dbReference type="EMBL" id="JBGBPQ010000020">
    <property type="protein sequence ID" value="KAL1504495.1"/>
    <property type="molecule type" value="Genomic_DNA"/>
</dbReference>
<keyword evidence="4" id="KW-0547">Nucleotide-binding</keyword>
<dbReference type="PANTHER" id="PTHR11384">
    <property type="entry name" value="ATP-BINDING CASSETTE, SUB-FAMILY D MEMBER"/>
    <property type="match status" value="1"/>
</dbReference>
<dbReference type="CDD" id="cd03223">
    <property type="entry name" value="ABCD_peroxisomal_ALDP"/>
    <property type="match status" value="1"/>
</dbReference>
<feature type="chain" id="PRO_5044191658" description="ATP-dependent transporter ycf16" evidence="10">
    <location>
        <begin position="22"/>
        <end position="708"/>
    </location>
</feature>
<evidence type="ECO:0000256" key="9">
    <source>
        <dbReference type="SAM" id="Phobius"/>
    </source>
</evidence>
<keyword evidence="2" id="KW-0813">Transport</keyword>
<keyword evidence="5" id="KW-0067">ATP-binding</keyword>
<dbReference type="Proteomes" id="UP001515480">
    <property type="component" value="Unassembled WGS sequence"/>
</dbReference>
<evidence type="ECO:0008006" key="15">
    <source>
        <dbReference type="Google" id="ProtNLM"/>
    </source>
</evidence>
<organism evidence="13 14">
    <name type="scientific">Prymnesium parvum</name>
    <name type="common">Toxic golden alga</name>
    <dbReference type="NCBI Taxonomy" id="97485"/>
    <lineage>
        <taxon>Eukaryota</taxon>
        <taxon>Haptista</taxon>
        <taxon>Haptophyta</taxon>
        <taxon>Prymnesiophyceae</taxon>
        <taxon>Prymnesiales</taxon>
        <taxon>Prymnesiaceae</taxon>
        <taxon>Prymnesium</taxon>
    </lineage>
</organism>
<comment type="caution">
    <text evidence="13">The sequence shown here is derived from an EMBL/GenBank/DDBJ whole genome shotgun (WGS) entry which is preliminary data.</text>
</comment>
<dbReference type="Gene3D" id="3.40.50.300">
    <property type="entry name" value="P-loop containing nucleotide triphosphate hydrolases"/>
    <property type="match status" value="1"/>
</dbReference>
<feature type="signal peptide" evidence="10">
    <location>
        <begin position="1"/>
        <end position="21"/>
    </location>
</feature>
<dbReference type="PROSITE" id="PS50929">
    <property type="entry name" value="ABC_TM1F"/>
    <property type="match status" value="1"/>
</dbReference>
<dbReference type="PROSITE" id="PS50893">
    <property type="entry name" value="ABC_TRANSPORTER_2"/>
    <property type="match status" value="1"/>
</dbReference>
<feature type="compositionally biased region" description="Pro residues" evidence="8">
    <location>
        <begin position="446"/>
        <end position="455"/>
    </location>
</feature>
<dbReference type="GO" id="GO:0140359">
    <property type="term" value="F:ABC-type transporter activity"/>
    <property type="evidence" value="ECO:0007669"/>
    <property type="project" value="InterPro"/>
</dbReference>
<evidence type="ECO:0000256" key="4">
    <source>
        <dbReference type="ARBA" id="ARBA00022741"/>
    </source>
</evidence>